<protein>
    <submittedName>
        <fullName evidence="1">Uncharacterized protein</fullName>
    </submittedName>
</protein>
<gene>
    <name evidence="1" type="ORF">J2Z37_002020</name>
</gene>
<organism evidence="1 2">
    <name type="scientific">Ammoniphilus resinae</name>
    <dbReference type="NCBI Taxonomy" id="861532"/>
    <lineage>
        <taxon>Bacteria</taxon>
        <taxon>Bacillati</taxon>
        <taxon>Bacillota</taxon>
        <taxon>Bacilli</taxon>
        <taxon>Bacillales</taxon>
        <taxon>Paenibacillaceae</taxon>
        <taxon>Aneurinibacillus group</taxon>
        <taxon>Ammoniphilus</taxon>
    </lineage>
</organism>
<name>A0ABS4GP34_9BACL</name>
<reference evidence="1 2" key="1">
    <citation type="submission" date="2021-03" db="EMBL/GenBank/DDBJ databases">
        <title>Genomic Encyclopedia of Type Strains, Phase IV (KMG-IV): sequencing the most valuable type-strain genomes for metagenomic binning, comparative biology and taxonomic classification.</title>
        <authorList>
            <person name="Goeker M."/>
        </authorList>
    </citation>
    <scope>NUCLEOTIDE SEQUENCE [LARGE SCALE GENOMIC DNA]</scope>
    <source>
        <strain evidence="1 2">DSM 24738</strain>
    </source>
</reference>
<evidence type="ECO:0000313" key="1">
    <source>
        <dbReference type="EMBL" id="MBP1932019.1"/>
    </source>
</evidence>
<keyword evidence="2" id="KW-1185">Reference proteome</keyword>
<dbReference type="EMBL" id="JAGGKT010000004">
    <property type="protein sequence ID" value="MBP1932019.1"/>
    <property type="molecule type" value="Genomic_DNA"/>
</dbReference>
<accession>A0ABS4GP34</accession>
<dbReference type="RefSeq" id="WP_209810076.1">
    <property type="nucleotide sequence ID" value="NZ_JAGGKT010000004.1"/>
</dbReference>
<evidence type="ECO:0000313" key="2">
    <source>
        <dbReference type="Proteomes" id="UP001519343"/>
    </source>
</evidence>
<dbReference type="Proteomes" id="UP001519343">
    <property type="component" value="Unassembled WGS sequence"/>
</dbReference>
<sequence>MLWIATQDKQSLMNVKEVTINGKKIDGFIGSGFLDSKVLGKYDSNERALEILNEILMKIEESNGYSVTFTMPQN</sequence>
<comment type="caution">
    <text evidence="1">The sequence shown here is derived from an EMBL/GenBank/DDBJ whole genome shotgun (WGS) entry which is preliminary data.</text>
</comment>
<proteinExistence type="predicted"/>